<feature type="compositionally biased region" description="Polar residues" evidence="1">
    <location>
        <begin position="184"/>
        <end position="194"/>
    </location>
</feature>
<dbReference type="GeneID" id="109474436"/>
<dbReference type="AlphaFoldDB" id="A0A6P4Z8T8"/>
<protein>
    <submittedName>
        <fullName evidence="3">Uncharacterized protein LOC109474436</fullName>
    </submittedName>
</protein>
<evidence type="ECO:0000313" key="2">
    <source>
        <dbReference type="Proteomes" id="UP000515135"/>
    </source>
</evidence>
<reference evidence="3" key="1">
    <citation type="submission" date="2025-08" db="UniProtKB">
        <authorList>
            <consortium name="RefSeq"/>
        </authorList>
    </citation>
    <scope>IDENTIFICATION</scope>
    <source>
        <tissue evidence="3">Gonad</tissue>
    </source>
</reference>
<feature type="region of interest" description="Disordered" evidence="1">
    <location>
        <begin position="72"/>
        <end position="91"/>
    </location>
</feature>
<dbReference type="OrthoDB" id="10464768at2759"/>
<feature type="compositionally biased region" description="Polar residues" evidence="1">
    <location>
        <begin position="250"/>
        <end position="272"/>
    </location>
</feature>
<sequence>MDSLSSSQLYQMEQEALTTAQHINALPARQAPDEGARKAILGLTTDLACLNRSVMSVWREFNTVQKKRLARKKEQAAKASRPPPNAFRTDGITSQSVKIPQQGSNIHHQVLQQNPSPMKMGKDKKQPSSRGPPNVLSTDNIRRQHVQSGQQQNPNVMKIRNDKKVAFNKLDQQKKMDQHKIRPTSLQSMKNRQQGRLLPMPKPGTSSKNLTTSKLPFQGTTSLRQPGGISGLYQPNSSSRGYQHVLPNGKPQNGLASTKGSSTNSFNFTPTKPAQAGRSLKMS</sequence>
<dbReference type="KEGG" id="bbel:109474436"/>
<gene>
    <name evidence="3" type="primary">LOC109474436</name>
</gene>
<evidence type="ECO:0000313" key="3">
    <source>
        <dbReference type="RefSeq" id="XP_019630289.1"/>
    </source>
</evidence>
<feature type="compositionally biased region" description="Basic and acidic residues" evidence="1">
    <location>
        <begin position="168"/>
        <end position="180"/>
    </location>
</feature>
<feature type="compositionally biased region" description="Polar residues" evidence="1">
    <location>
        <begin position="128"/>
        <end position="137"/>
    </location>
</feature>
<name>A0A6P4Z8T8_BRABE</name>
<accession>A0A6P4Z8T8</accession>
<dbReference type="Proteomes" id="UP000515135">
    <property type="component" value="Unplaced"/>
</dbReference>
<keyword evidence="2" id="KW-1185">Reference proteome</keyword>
<feature type="region of interest" description="Disordered" evidence="1">
    <location>
        <begin position="168"/>
        <end position="283"/>
    </location>
</feature>
<proteinExistence type="predicted"/>
<feature type="compositionally biased region" description="Polar residues" evidence="1">
    <location>
        <begin position="204"/>
        <end position="224"/>
    </location>
</feature>
<evidence type="ECO:0000256" key="1">
    <source>
        <dbReference type="SAM" id="MobiDB-lite"/>
    </source>
</evidence>
<organism evidence="2 3">
    <name type="scientific">Branchiostoma belcheri</name>
    <name type="common">Amphioxus</name>
    <dbReference type="NCBI Taxonomy" id="7741"/>
    <lineage>
        <taxon>Eukaryota</taxon>
        <taxon>Metazoa</taxon>
        <taxon>Chordata</taxon>
        <taxon>Cephalochordata</taxon>
        <taxon>Leptocardii</taxon>
        <taxon>Amphioxiformes</taxon>
        <taxon>Branchiostomatidae</taxon>
        <taxon>Branchiostoma</taxon>
    </lineage>
</organism>
<dbReference type="RefSeq" id="XP_019630289.1">
    <property type="nucleotide sequence ID" value="XM_019774730.1"/>
</dbReference>
<feature type="region of interest" description="Disordered" evidence="1">
    <location>
        <begin position="114"/>
        <end position="137"/>
    </location>
</feature>